<evidence type="ECO:0000256" key="5">
    <source>
        <dbReference type="SAM" id="Phobius"/>
    </source>
</evidence>
<keyword evidence="2 5" id="KW-0812">Transmembrane</keyword>
<dbReference type="Proteomes" id="UP000320766">
    <property type="component" value="Unassembled WGS sequence"/>
</dbReference>
<feature type="transmembrane region" description="Helical" evidence="5">
    <location>
        <begin position="279"/>
        <end position="297"/>
    </location>
</feature>
<name>A0A520KWS1_9EURY</name>
<dbReference type="Pfam" id="PF24961">
    <property type="entry name" value="NfeD_membrane"/>
    <property type="match status" value="1"/>
</dbReference>
<evidence type="ECO:0000259" key="7">
    <source>
        <dbReference type="Pfam" id="PF24961"/>
    </source>
</evidence>
<protein>
    <submittedName>
        <fullName evidence="9">Nodulation protein NfeD</fullName>
    </submittedName>
</protein>
<organism evidence="9 10">
    <name type="scientific">Candidatus Methanolliviera hydrocarbonicum</name>
    <dbReference type="NCBI Taxonomy" id="2491085"/>
    <lineage>
        <taxon>Archaea</taxon>
        <taxon>Methanobacteriati</taxon>
        <taxon>Methanobacteriota</taxon>
        <taxon>Candidatus Methanoliparia</taxon>
        <taxon>Candidatus Methanoliparales</taxon>
        <taxon>Candidatus Methanollivieraceae</taxon>
        <taxon>Candidatus Methanolliviera</taxon>
    </lineage>
</organism>
<dbReference type="Pfam" id="PF25145">
    <property type="entry name" value="NfeD1b_N"/>
    <property type="match status" value="1"/>
</dbReference>
<evidence type="ECO:0000259" key="6">
    <source>
        <dbReference type="Pfam" id="PF01957"/>
    </source>
</evidence>
<evidence type="ECO:0000256" key="4">
    <source>
        <dbReference type="ARBA" id="ARBA00023136"/>
    </source>
</evidence>
<dbReference type="InterPro" id="IPR012340">
    <property type="entry name" value="NA-bd_OB-fold"/>
</dbReference>
<dbReference type="InterPro" id="IPR056739">
    <property type="entry name" value="NfeD_membrane"/>
</dbReference>
<feature type="domain" description="NfeD1b N-terminal" evidence="8">
    <location>
        <begin position="31"/>
        <end position="183"/>
    </location>
</feature>
<evidence type="ECO:0000259" key="8">
    <source>
        <dbReference type="Pfam" id="PF25145"/>
    </source>
</evidence>
<feature type="domain" description="NfeD-like C-terminal" evidence="6">
    <location>
        <begin position="373"/>
        <end position="425"/>
    </location>
</feature>
<evidence type="ECO:0000313" key="10">
    <source>
        <dbReference type="Proteomes" id="UP000320766"/>
    </source>
</evidence>
<dbReference type="AlphaFoldDB" id="A0A520KWS1"/>
<evidence type="ECO:0000256" key="2">
    <source>
        <dbReference type="ARBA" id="ARBA00022692"/>
    </source>
</evidence>
<dbReference type="InterPro" id="IPR056738">
    <property type="entry name" value="NfeD1b_N"/>
</dbReference>
<dbReference type="SUPFAM" id="SSF141322">
    <property type="entry name" value="NfeD domain-like"/>
    <property type="match status" value="1"/>
</dbReference>
<proteinExistence type="predicted"/>
<dbReference type="CDD" id="cd07020">
    <property type="entry name" value="Clp_protease_NfeD_1"/>
    <property type="match status" value="1"/>
</dbReference>
<evidence type="ECO:0000256" key="1">
    <source>
        <dbReference type="ARBA" id="ARBA00004141"/>
    </source>
</evidence>
<evidence type="ECO:0000313" key="9">
    <source>
        <dbReference type="EMBL" id="RZN69671.1"/>
    </source>
</evidence>
<feature type="transmembrane region" description="Helical" evidence="5">
    <location>
        <begin position="337"/>
        <end position="357"/>
    </location>
</feature>
<dbReference type="InterPro" id="IPR002810">
    <property type="entry name" value="NfeD-like_C"/>
</dbReference>
<dbReference type="InterPro" id="IPR029045">
    <property type="entry name" value="ClpP/crotonase-like_dom_sf"/>
</dbReference>
<comment type="caution">
    <text evidence="9">The sequence shown here is derived from an EMBL/GenBank/DDBJ whole genome shotgun (WGS) entry which is preliminary data.</text>
</comment>
<keyword evidence="3 5" id="KW-1133">Transmembrane helix</keyword>
<dbReference type="InterPro" id="IPR052165">
    <property type="entry name" value="Membrane_assoc_protease"/>
</dbReference>
<accession>A0A520KWS1</accession>
<feature type="transmembrane region" description="Helical" evidence="5">
    <location>
        <begin position="304"/>
        <end position="325"/>
    </location>
</feature>
<dbReference type="EMBL" id="RXIL01000071">
    <property type="protein sequence ID" value="RZN69671.1"/>
    <property type="molecule type" value="Genomic_DNA"/>
</dbReference>
<feature type="domain" description="NfeD integral membrane" evidence="7">
    <location>
        <begin position="234"/>
        <end position="358"/>
    </location>
</feature>
<sequence length="427" mass="46122">MKRRLLLFLFLIFLSLFSQSSSAIRDNDDRVLLIEIDGPIMGGSLEKVDKGIEKAEREGFSAVILVINTNGGRVDSLFSMVERIERSDLPIIGFVDGRAFSAGALLLEGCDVACMAPHSVIGSAHPVSISFSGSQPIEDEKTVNALAKYAESKALAHGRNGDVVKSFVTENLDLTSEEAMELGVIDFIAEDVEDLLDKVGGSEVKGKVLPEGLAKEEYNASFVTDILDILGDPTIASILLLVGVYALIFGLVSPGYGAEIVGSVCLILGLIGFGFDINYLALVLLAVGAILIILELFTPSFGVLGISGIIIMALAGIFLIPLNYPDWYISGAMVNEMISSIVAVSFILGVFLIFALYKVIKARNKRAVFSTIEGEEAEAIDDLNPAGFVMYDGEYWRARSKKGEIKKGEKVIIVKKDRAELIVERKI</sequence>
<dbReference type="Gene3D" id="3.90.226.10">
    <property type="entry name" value="2-enoyl-CoA Hydratase, Chain A, domain 1"/>
    <property type="match status" value="1"/>
</dbReference>
<dbReference type="PANTHER" id="PTHR33507">
    <property type="entry name" value="INNER MEMBRANE PROTEIN YBBJ"/>
    <property type="match status" value="1"/>
</dbReference>
<dbReference type="PANTHER" id="PTHR33507:SF4">
    <property type="entry name" value="NODULATION COMPETITIVENESS PROTEIN NFED"/>
    <property type="match status" value="1"/>
</dbReference>
<gene>
    <name evidence="9" type="ORF">EF807_04300</name>
</gene>
<keyword evidence="4 5" id="KW-0472">Membrane</keyword>
<dbReference type="Pfam" id="PF01957">
    <property type="entry name" value="NfeD"/>
    <property type="match status" value="1"/>
</dbReference>
<dbReference type="GO" id="GO:0016020">
    <property type="term" value="C:membrane"/>
    <property type="evidence" value="ECO:0007669"/>
    <property type="project" value="UniProtKB-SubCell"/>
</dbReference>
<dbReference type="SUPFAM" id="SSF52096">
    <property type="entry name" value="ClpP/crotonase"/>
    <property type="match status" value="1"/>
</dbReference>
<dbReference type="Gene3D" id="2.40.50.140">
    <property type="entry name" value="Nucleic acid-binding proteins"/>
    <property type="match status" value="1"/>
</dbReference>
<comment type="subcellular location">
    <subcellularLocation>
        <location evidence="1">Membrane</location>
        <topology evidence="1">Multi-pass membrane protein</topology>
    </subcellularLocation>
</comment>
<reference evidence="9 10" key="1">
    <citation type="journal article" date="2019" name="Nat. Microbiol.">
        <title>Wide diversity of methane and short-chain alkane metabolisms in uncultured archaea.</title>
        <authorList>
            <person name="Borrel G."/>
            <person name="Adam P.S."/>
            <person name="McKay L.J."/>
            <person name="Chen L.X."/>
            <person name="Sierra-Garcia I.N."/>
            <person name="Sieber C.M."/>
            <person name="Letourneur Q."/>
            <person name="Ghozlane A."/>
            <person name="Andersen G.L."/>
            <person name="Li W.J."/>
            <person name="Hallam S.J."/>
            <person name="Muyzer G."/>
            <person name="de Oliveira V.M."/>
            <person name="Inskeep W.P."/>
            <person name="Banfield J.F."/>
            <person name="Gribaldo S."/>
        </authorList>
    </citation>
    <scope>NUCLEOTIDE SEQUENCE [LARGE SCALE GENOMIC DNA]</scope>
    <source>
        <strain evidence="9">NM1b</strain>
    </source>
</reference>
<evidence type="ECO:0000256" key="3">
    <source>
        <dbReference type="ARBA" id="ARBA00022989"/>
    </source>
</evidence>
<feature type="transmembrane region" description="Helical" evidence="5">
    <location>
        <begin position="229"/>
        <end position="249"/>
    </location>
</feature>